<evidence type="ECO:0000256" key="6">
    <source>
        <dbReference type="ARBA" id="ARBA00023004"/>
    </source>
</evidence>
<evidence type="ECO:0000259" key="8">
    <source>
        <dbReference type="PROSITE" id="PS51379"/>
    </source>
</evidence>
<dbReference type="SUPFAM" id="SSF54862">
    <property type="entry name" value="4Fe-4S ferredoxins"/>
    <property type="match status" value="1"/>
</dbReference>
<dbReference type="PANTHER" id="PTHR43687">
    <property type="entry name" value="ADENYLYLSULFATE REDUCTASE, BETA SUBUNIT"/>
    <property type="match status" value="1"/>
</dbReference>
<evidence type="ECO:0000256" key="3">
    <source>
        <dbReference type="ARBA" id="ARBA00022723"/>
    </source>
</evidence>
<keyword evidence="6" id="KW-0408">Iron</keyword>
<dbReference type="PROSITE" id="PS00198">
    <property type="entry name" value="4FE4S_FER_1"/>
    <property type="match status" value="1"/>
</dbReference>
<dbReference type="InterPro" id="IPR047964">
    <property type="entry name" value="EFR1-like"/>
</dbReference>
<comment type="caution">
    <text evidence="9">The sequence shown here is derived from an EMBL/GenBank/DDBJ whole genome shotgun (WGS) entry which is preliminary data.</text>
</comment>
<dbReference type="EMBL" id="VULN01000004">
    <property type="protein sequence ID" value="MSS81773.1"/>
    <property type="molecule type" value="Genomic_DNA"/>
</dbReference>
<evidence type="ECO:0000256" key="7">
    <source>
        <dbReference type="ARBA" id="ARBA00023014"/>
    </source>
</evidence>
<evidence type="ECO:0000256" key="4">
    <source>
        <dbReference type="ARBA" id="ARBA00022737"/>
    </source>
</evidence>
<keyword evidence="3" id="KW-0479">Metal-binding</keyword>
<dbReference type="InterPro" id="IPR029039">
    <property type="entry name" value="Flavoprotein-like_sf"/>
</dbReference>
<reference evidence="9 10" key="1">
    <citation type="submission" date="2019-08" db="EMBL/GenBank/DDBJ databases">
        <title>In-depth cultivation of the pig gut microbiome towards novel bacterial diversity and tailored functional studies.</title>
        <authorList>
            <person name="Wylensek D."/>
            <person name="Hitch T.C.A."/>
            <person name="Clavel T."/>
        </authorList>
    </citation>
    <scope>NUCLEOTIDE SEQUENCE [LARGE SCALE GENOMIC DNA]</scope>
    <source>
        <strain evidence="9 10">WCA-389-WT-5B</strain>
    </source>
</reference>
<dbReference type="InterPro" id="IPR050572">
    <property type="entry name" value="Fe-S_Ferredoxin"/>
</dbReference>
<evidence type="ECO:0000313" key="10">
    <source>
        <dbReference type="Proteomes" id="UP000441455"/>
    </source>
</evidence>
<feature type="domain" description="4Fe-4S ferredoxin-type" evidence="8">
    <location>
        <begin position="238"/>
        <end position="265"/>
    </location>
</feature>
<dbReference type="NCBIfam" id="NF038196">
    <property type="entry name" value="ferrodoxin_EFR1"/>
    <property type="match status" value="1"/>
</dbReference>
<dbReference type="PROSITE" id="PS51379">
    <property type="entry name" value="4FE4S_FER_2"/>
    <property type="match status" value="2"/>
</dbReference>
<gene>
    <name evidence="9" type="ORF">FX155_04025</name>
</gene>
<evidence type="ECO:0000256" key="5">
    <source>
        <dbReference type="ARBA" id="ARBA00022982"/>
    </source>
</evidence>
<keyword evidence="2" id="KW-0004">4Fe-4S</keyword>
<evidence type="ECO:0000313" key="9">
    <source>
        <dbReference type="EMBL" id="MSS81773.1"/>
    </source>
</evidence>
<sequence length="285" mass="31839">MPCLCTYPWTKTGNRKKSSGLFETLDFLYQERKQTMIYYFSTTGNSLALARKLAAALGDGICSVTRTREKTLEGPAVGLVFPVYYGDVPANVQDFVRSHAFPEGVYVYALATCGSTWGRTFRTLQQLLGEKGCHLAWSRAVPLIANSTICMKSHIGYDLKKLDKEEALVREGAEAVKNRKEDHSQEQDSLMAGLFDTWLGRKIGNWYLAVQVAPDRCVRCGECVRLCPVENIHLGEKAAVMGNYCLHCLACLHGCPHQAITARGRVVLKEDQYRHPGVTVQELER</sequence>
<dbReference type="InterPro" id="IPR017900">
    <property type="entry name" value="4Fe4S_Fe_S_CS"/>
</dbReference>
<keyword evidence="4" id="KW-0677">Repeat</keyword>
<feature type="domain" description="4Fe-4S ferredoxin-type" evidence="8">
    <location>
        <begin position="208"/>
        <end position="237"/>
    </location>
</feature>
<keyword evidence="5" id="KW-0249">Electron transport</keyword>
<dbReference type="GO" id="GO:0046872">
    <property type="term" value="F:metal ion binding"/>
    <property type="evidence" value="ECO:0007669"/>
    <property type="project" value="UniProtKB-KW"/>
</dbReference>
<dbReference type="InterPro" id="IPR017896">
    <property type="entry name" value="4Fe4S_Fe-S-bd"/>
</dbReference>
<dbReference type="OrthoDB" id="9813995at2"/>
<dbReference type="Proteomes" id="UP000441455">
    <property type="component" value="Unassembled WGS sequence"/>
</dbReference>
<dbReference type="PANTHER" id="PTHR43687:SF6">
    <property type="entry name" value="L-ASPARTATE SEMIALDEHYDE SULFURTRANSFERASE IRON-SULFUR SUBUNIT"/>
    <property type="match status" value="1"/>
</dbReference>
<accession>A0A6N7VZW2</accession>
<dbReference type="GO" id="GO:0051539">
    <property type="term" value="F:4 iron, 4 sulfur cluster binding"/>
    <property type="evidence" value="ECO:0007669"/>
    <property type="project" value="UniProtKB-KW"/>
</dbReference>
<organism evidence="9 10">
    <name type="scientific">Acidaminococcus fermentans</name>
    <dbReference type="NCBI Taxonomy" id="905"/>
    <lineage>
        <taxon>Bacteria</taxon>
        <taxon>Bacillati</taxon>
        <taxon>Bacillota</taxon>
        <taxon>Negativicutes</taxon>
        <taxon>Acidaminococcales</taxon>
        <taxon>Acidaminococcaceae</taxon>
        <taxon>Acidaminococcus</taxon>
    </lineage>
</organism>
<dbReference type="AlphaFoldDB" id="A0A6N7VZW2"/>
<dbReference type="Gene3D" id="3.30.70.20">
    <property type="match status" value="1"/>
</dbReference>
<dbReference type="Gene3D" id="3.40.50.360">
    <property type="match status" value="1"/>
</dbReference>
<keyword evidence="1" id="KW-0813">Transport</keyword>
<keyword evidence="7" id="KW-0411">Iron-sulfur</keyword>
<dbReference type="SUPFAM" id="SSF52218">
    <property type="entry name" value="Flavoproteins"/>
    <property type="match status" value="1"/>
</dbReference>
<protein>
    <submittedName>
        <fullName evidence="9">4Fe-4S dicluster domain-containing protein</fullName>
    </submittedName>
</protein>
<dbReference type="Pfam" id="PF13187">
    <property type="entry name" value="Fer4_9"/>
    <property type="match status" value="1"/>
</dbReference>
<name>A0A6N7VZW2_ACIFE</name>
<evidence type="ECO:0000256" key="2">
    <source>
        <dbReference type="ARBA" id="ARBA00022485"/>
    </source>
</evidence>
<evidence type="ECO:0000256" key="1">
    <source>
        <dbReference type="ARBA" id="ARBA00022448"/>
    </source>
</evidence>
<proteinExistence type="predicted"/>